<name>A0A8K9XY34_ONCMY</name>
<dbReference type="SUPFAM" id="SSF56436">
    <property type="entry name" value="C-type lectin-like"/>
    <property type="match status" value="1"/>
</dbReference>
<proteinExistence type="predicted"/>
<dbReference type="InterPro" id="IPR016187">
    <property type="entry name" value="CTDL_fold"/>
</dbReference>
<dbReference type="Ensembl" id="ENSOMYT00000153442.1">
    <property type="protein sequence ID" value="ENSOMYP00000139156.1"/>
    <property type="gene ID" value="ENSOMYG00000076732.1"/>
</dbReference>
<dbReference type="Gene3D" id="3.10.100.10">
    <property type="entry name" value="Mannose-Binding Protein A, subunit A"/>
    <property type="match status" value="1"/>
</dbReference>
<reference evidence="2" key="3">
    <citation type="submission" date="2025-09" db="UniProtKB">
        <authorList>
            <consortium name="Ensembl"/>
        </authorList>
    </citation>
    <scope>IDENTIFICATION</scope>
</reference>
<dbReference type="PROSITE" id="PS50041">
    <property type="entry name" value="C_TYPE_LECTIN_2"/>
    <property type="match status" value="1"/>
</dbReference>
<keyword evidence="3" id="KW-1185">Reference proteome</keyword>
<accession>A0A8K9XY34</accession>
<evidence type="ECO:0000313" key="3">
    <source>
        <dbReference type="Proteomes" id="UP000694395"/>
    </source>
</evidence>
<sequence>RGRRKSSSTGLLITALSVVVSGLTKQFYYVDKQLTWQGAQQYCREKYIDLAFITDQEEAELFSNVLTSEFNWIGLTWIGLYRDTNDSTEWKWSGGWNSTFRFWSKGLPNHLIVNQDCVVLILMGFSDQKNVLCLLLLTELIILHSFRDTRRVNGTAGLSSGYGMCEIIGSISSCAWVFLTGYLDESGLGKGGA</sequence>
<dbReference type="PANTHER" id="PTHR45784:SF3">
    <property type="entry name" value="C-TYPE LECTIN DOMAIN FAMILY 4 MEMBER K-LIKE-RELATED"/>
    <property type="match status" value="1"/>
</dbReference>
<dbReference type="InterPro" id="IPR016186">
    <property type="entry name" value="C-type_lectin-like/link_sf"/>
</dbReference>
<feature type="domain" description="C-type lectin" evidence="1">
    <location>
        <begin position="27"/>
        <end position="133"/>
    </location>
</feature>
<evidence type="ECO:0000313" key="2">
    <source>
        <dbReference type="Ensembl" id="ENSOMYP00000139156.1"/>
    </source>
</evidence>
<dbReference type="GeneTree" id="ENSGT00990000205346"/>
<dbReference type="SMART" id="SM00034">
    <property type="entry name" value="CLECT"/>
    <property type="match status" value="1"/>
</dbReference>
<reference evidence="2" key="1">
    <citation type="submission" date="2020-07" db="EMBL/GenBank/DDBJ databases">
        <title>A long reads based de novo assembly of the rainbow trout Arlee double haploid line genome.</title>
        <authorList>
            <person name="Gao G."/>
            <person name="Palti Y."/>
        </authorList>
    </citation>
    <scope>NUCLEOTIDE SEQUENCE [LARGE SCALE GENOMIC DNA]</scope>
</reference>
<dbReference type="PANTHER" id="PTHR45784">
    <property type="entry name" value="C-TYPE LECTIN DOMAIN FAMILY 20 MEMBER A-RELATED"/>
    <property type="match status" value="1"/>
</dbReference>
<reference evidence="2" key="2">
    <citation type="submission" date="2025-08" db="UniProtKB">
        <authorList>
            <consortium name="Ensembl"/>
        </authorList>
    </citation>
    <scope>IDENTIFICATION</scope>
</reference>
<dbReference type="AlphaFoldDB" id="A0A8K9XY34"/>
<evidence type="ECO:0000259" key="1">
    <source>
        <dbReference type="PROSITE" id="PS50041"/>
    </source>
</evidence>
<dbReference type="Proteomes" id="UP000694395">
    <property type="component" value="Chromosome 26"/>
</dbReference>
<dbReference type="InterPro" id="IPR001304">
    <property type="entry name" value="C-type_lectin-like"/>
</dbReference>
<dbReference type="Pfam" id="PF00059">
    <property type="entry name" value="Lectin_C"/>
    <property type="match status" value="1"/>
</dbReference>
<organism evidence="2 3">
    <name type="scientific">Oncorhynchus mykiss</name>
    <name type="common">Rainbow trout</name>
    <name type="synonym">Salmo gairdneri</name>
    <dbReference type="NCBI Taxonomy" id="8022"/>
    <lineage>
        <taxon>Eukaryota</taxon>
        <taxon>Metazoa</taxon>
        <taxon>Chordata</taxon>
        <taxon>Craniata</taxon>
        <taxon>Vertebrata</taxon>
        <taxon>Euteleostomi</taxon>
        <taxon>Actinopterygii</taxon>
        <taxon>Neopterygii</taxon>
        <taxon>Teleostei</taxon>
        <taxon>Protacanthopterygii</taxon>
        <taxon>Salmoniformes</taxon>
        <taxon>Salmonidae</taxon>
        <taxon>Salmoninae</taxon>
        <taxon>Oncorhynchus</taxon>
    </lineage>
</organism>
<protein>
    <recommendedName>
        <fullName evidence="1">C-type lectin domain-containing protein</fullName>
    </recommendedName>
</protein>